<dbReference type="PANTHER" id="PTHR43667">
    <property type="entry name" value="CYCLOPROPANE-FATTY-ACYL-PHOSPHOLIPID SYNTHASE"/>
    <property type="match status" value="1"/>
</dbReference>
<gene>
    <name evidence="1" type="ORF">MYCIT1_LOCUS122</name>
</gene>
<dbReference type="InterPro" id="IPR029063">
    <property type="entry name" value="SAM-dependent_MTases_sf"/>
</dbReference>
<proteinExistence type="predicted"/>
<dbReference type="SUPFAM" id="SSF53335">
    <property type="entry name" value="S-adenosyl-L-methionine-dependent methyltransferases"/>
    <property type="match status" value="1"/>
</dbReference>
<dbReference type="AlphaFoldDB" id="A0AAD2JU04"/>
<dbReference type="InterPro" id="IPR050723">
    <property type="entry name" value="CFA/CMAS"/>
</dbReference>
<evidence type="ECO:0008006" key="3">
    <source>
        <dbReference type="Google" id="ProtNLM"/>
    </source>
</evidence>
<name>A0AAD2JU04_9AGAR</name>
<dbReference type="Gene3D" id="3.40.50.150">
    <property type="entry name" value="Vaccinia Virus protein VP39"/>
    <property type="match status" value="1"/>
</dbReference>
<dbReference type="Pfam" id="PF02353">
    <property type="entry name" value="CMAS"/>
    <property type="match status" value="2"/>
</dbReference>
<protein>
    <recommendedName>
        <fullName evidence="3">Cyclopropane-fatty-acyl-phospholipid synthase</fullName>
    </recommendedName>
</protein>
<sequence>MHSSNSELAAELVAPKEAPQTVVLAALKRGVRTGSFEVIEADGTVLSFGENVDDMKVPRKAVFRVNDSRFWLRVYRSLFIRSTVSEAFMAQEIDSPDLKLVLQVCIDNLSNVHAGVSSVYSRVFKALHFVGHMLSHSHAQTYGVAGYDASNDLYTAFLSSEMQYSCPSSRPTRAMSVAILTGTARLEAGGRLLEIGSGWGSIAIAKQLAEKRIAAAGFSDQIRVQFMDYRDMPPEFEKAFDACVSLEMLAAVGTEYLPTYAAKIDWALKSKNSAVVLTATTYPERYQTSYQGRNFIRKYHWPHTVLSSALSLADCFNKTLQGRFCIDSIEDFAIHYPRCLREWGRRLDEKWDGPLIDSLQSRYPELKDPHRLEMFRRRWHYMFIYMEVAYSQNLLSCVCWTFARPGFVAETCA</sequence>
<reference evidence="1" key="1">
    <citation type="submission" date="2023-11" db="EMBL/GenBank/DDBJ databases">
        <authorList>
            <person name="De Vega J J."/>
            <person name="De Vega J J."/>
        </authorList>
    </citation>
    <scope>NUCLEOTIDE SEQUENCE</scope>
</reference>
<comment type="caution">
    <text evidence="1">The sequence shown here is derived from an EMBL/GenBank/DDBJ whole genome shotgun (WGS) entry which is preliminary data.</text>
</comment>
<organism evidence="1 2">
    <name type="scientific">Mycena citricolor</name>
    <dbReference type="NCBI Taxonomy" id="2018698"/>
    <lineage>
        <taxon>Eukaryota</taxon>
        <taxon>Fungi</taxon>
        <taxon>Dikarya</taxon>
        <taxon>Basidiomycota</taxon>
        <taxon>Agaricomycotina</taxon>
        <taxon>Agaricomycetes</taxon>
        <taxon>Agaricomycetidae</taxon>
        <taxon>Agaricales</taxon>
        <taxon>Marasmiineae</taxon>
        <taxon>Mycenaceae</taxon>
        <taxon>Mycena</taxon>
    </lineage>
</organism>
<evidence type="ECO:0000313" key="2">
    <source>
        <dbReference type="Proteomes" id="UP001295794"/>
    </source>
</evidence>
<evidence type="ECO:0000313" key="1">
    <source>
        <dbReference type="EMBL" id="CAK5261867.1"/>
    </source>
</evidence>
<dbReference type="PANTHER" id="PTHR43667:SF2">
    <property type="entry name" value="FATTY ACID C-METHYL TRANSFERASE"/>
    <property type="match status" value="1"/>
</dbReference>
<dbReference type="EMBL" id="CAVNYO010000001">
    <property type="protein sequence ID" value="CAK5261867.1"/>
    <property type="molecule type" value="Genomic_DNA"/>
</dbReference>
<accession>A0AAD2JU04</accession>
<dbReference type="Proteomes" id="UP001295794">
    <property type="component" value="Unassembled WGS sequence"/>
</dbReference>
<keyword evidence="2" id="KW-1185">Reference proteome</keyword>